<dbReference type="EC" id="2.3.1.74" evidence="4"/>
<evidence type="ECO:0000256" key="5">
    <source>
        <dbReference type="ARBA" id="ARBA00023241"/>
    </source>
</evidence>
<dbReference type="SUPFAM" id="SSF53901">
    <property type="entry name" value="Thiolase-like"/>
    <property type="match status" value="2"/>
</dbReference>
<evidence type="ECO:0000256" key="1">
    <source>
        <dbReference type="ARBA" id="ARBA00002969"/>
    </source>
</evidence>
<comment type="function">
    <text evidence="1">The primary product of this enzyme is 4,2',4',6'-tetrahydroxychalcone (also termed naringenin-chalcone or chalcone) which can under specific conditions spontaneously isomerize into naringenin.</text>
</comment>
<evidence type="ECO:0000256" key="6">
    <source>
        <dbReference type="RuleBase" id="RU003633"/>
    </source>
</evidence>
<gene>
    <name evidence="9" type="primary">CHS2_3</name>
    <name evidence="9" type="ORF">HAX54_024688</name>
</gene>
<feature type="domain" description="Chalcone/stilbene synthase C-terminal" evidence="8">
    <location>
        <begin position="110"/>
        <end position="169"/>
    </location>
</feature>
<evidence type="ECO:0000256" key="4">
    <source>
        <dbReference type="ARBA" id="ARBA00012975"/>
    </source>
</evidence>
<keyword evidence="10" id="KW-1185">Reference proteome</keyword>
<dbReference type="PANTHER" id="PTHR11877">
    <property type="entry name" value="HYDROXYMETHYLGLUTARYL-COA SYNTHASE"/>
    <property type="match status" value="1"/>
</dbReference>
<evidence type="ECO:0000313" key="10">
    <source>
        <dbReference type="Proteomes" id="UP000823775"/>
    </source>
</evidence>
<evidence type="ECO:0000256" key="2">
    <source>
        <dbReference type="ARBA" id="ARBA00004966"/>
    </source>
</evidence>
<keyword evidence="6" id="KW-0808">Transferase</keyword>
<proteinExistence type="inferred from homology"/>
<dbReference type="EMBL" id="JACEIK010000003">
    <property type="protein sequence ID" value="MCD7445984.1"/>
    <property type="molecule type" value="Genomic_DNA"/>
</dbReference>
<feature type="domain" description="Chalcone/stilbene synthase N-terminal" evidence="7">
    <location>
        <begin position="45"/>
        <end position="97"/>
    </location>
</feature>
<dbReference type="PANTHER" id="PTHR11877:SF51">
    <property type="entry name" value="CHALCONE SYNTHASE"/>
    <property type="match status" value="1"/>
</dbReference>
<dbReference type="Pfam" id="PF02797">
    <property type="entry name" value="Chal_sti_synt_C"/>
    <property type="match status" value="1"/>
</dbReference>
<keyword evidence="6" id="KW-0012">Acyltransferase</keyword>
<evidence type="ECO:0000256" key="3">
    <source>
        <dbReference type="ARBA" id="ARBA00005531"/>
    </source>
</evidence>
<evidence type="ECO:0000313" key="9">
    <source>
        <dbReference type="EMBL" id="MCD7445984.1"/>
    </source>
</evidence>
<protein>
    <recommendedName>
        <fullName evidence="4">chalcone synthase</fullName>
        <ecNumber evidence="4">2.3.1.74</ecNumber>
    </recommendedName>
</protein>
<organism evidence="9 10">
    <name type="scientific">Datura stramonium</name>
    <name type="common">Jimsonweed</name>
    <name type="synonym">Common thornapple</name>
    <dbReference type="NCBI Taxonomy" id="4076"/>
    <lineage>
        <taxon>Eukaryota</taxon>
        <taxon>Viridiplantae</taxon>
        <taxon>Streptophyta</taxon>
        <taxon>Embryophyta</taxon>
        <taxon>Tracheophyta</taxon>
        <taxon>Spermatophyta</taxon>
        <taxon>Magnoliopsida</taxon>
        <taxon>eudicotyledons</taxon>
        <taxon>Gunneridae</taxon>
        <taxon>Pentapetalae</taxon>
        <taxon>asterids</taxon>
        <taxon>lamiids</taxon>
        <taxon>Solanales</taxon>
        <taxon>Solanaceae</taxon>
        <taxon>Solanoideae</taxon>
        <taxon>Datureae</taxon>
        <taxon>Datura</taxon>
    </lineage>
</organism>
<comment type="similarity">
    <text evidence="3 6">Belongs to the thiolase-like superfamily. Chalcone/stilbene synthases family.</text>
</comment>
<dbReference type="InterPro" id="IPR001099">
    <property type="entry name" value="Chalcone/stilbene_synt_N"/>
</dbReference>
<evidence type="ECO:0000259" key="8">
    <source>
        <dbReference type="Pfam" id="PF02797"/>
    </source>
</evidence>
<keyword evidence="5" id="KW-0284">Flavonoid biosynthesis</keyword>
<reference evidence="9 10" key="1">
    <citation type="journal article" date="2021" name="BMC Genomics">
        <title>Datura genome reveals duplications of psychoactive alkaloid biosynthetic genes and high mutation rate following tissue culture.</title>
        <authorList>
            <person name="Rajewski A."/>
            <person name="Carter-House D."/>
            <person name="Stajich J."/>
            <person name="Litt A."/>
        </authorList>
    </citation>
    <scope>NUCLEOTIDE SEQUENCE [LARGE SCALE GENOMIC DNA]</scope>
    <source>
        <strain evidence="9">AR-01</strain>
    </source>
</reference>
<comment type="caution">
    <text evidence="9">The sequence shown here is derived from an EMBL/GenBank/DDBJ whole genome shotgun (WGS) entry which is preliminary data.</text>
</comment>
<sequence>MLGKKFQLLKCQNLGRRQPKRPSMNGANPNPNPKLPIWSLAPLVDLAENNNKGARILIICSKIHLFCFHTPSETETYVLIGQFLFSNGASAIIVGSDSILTVERPLFEHVFAIQTLLPDCGYAIIGDLNEIGLISKIHKDTAMLISKNIERIIVKAFQPLGISDGNSVFSDFGITGEDLDFGVLFGFGPGLTIEAVILQGVSI</sequence>
<dbReference type="InterPro" id="IPR012328">
    <property type="entry name" value="Chalcone/stilbene_synt_C"/>
</dbReference>
<name>A0ABS8RGH7_DATST</name>
<dbReference type="InterPro" id="IPR011141">
    <property type="entry name" value="Polyketide_synthase_type-III"/>
</dbReference>
<comment type="pathway">
    <text evidence="2">Secondary metabolite biosynthesis; flavonoid biosynthesis.</text>
</comment>
<dbReference type="Gene3D" id="3.40.47.10">
    <property type="match status" value="1"/>
</dbReference>
<accession>A0ABS8RGH7</accession>
<dbReference type="Proteomes" id="UP000823775">
    <property type="component" value="Unassembled WGS sequence"/>
</dbReference>
<evidence type="ECO:0000259" key="7">
    <source>
        <dbReference type="Pfam" id="PF00195"/>
    </source>
</evidence>
<dbReference type="Pfam" id="PF00195">
    <property type="entry name" value="Chal_sti_synt_N"/>
    <property type="match status" value="1"/>
</dbReference>
<dbReference type="InterPro" id="IPR016039">
    <property type="entry name" value="Thiolase-like"/>
</dbReference>